<comment type="subcellular location">
    <subcellularLocation>
        <location evidence="1">Peroxisome</location>
    </subcellularLocation>
</comment>
<keyword evidence="2" id="KW-0576">Peroxisome</keyword>
<dbReference type="PANTHER" id="PTHR24096">
    <property type="entry name" value="LONG-CHAIN-FATTY-ACID--COA LIGASE"/>
    <property type="match status" value="1"/>
</dbReference>
<accession>A0ABM3JC08</accession>
<proteinExistence type="predicted"/>
<dbReference type="InterPro" id="IPR025110">
    <property type="entry name" value="AMP-bd_C"/>
</dbReference>
<feature type="domain" description="AMP-binding enzyme C-terminal" evidence="4">
    <location>
        <begin position="440"/>
        <end position="517"/>
    </location>
</feature>
<organism evidence="5 6">
    <name type="scientific">Bactrocera dorsalis</name>
    <name type="common">Oriental fruit fly</name>
    <name type="synonym">Dacus dorsalis</name>
    <dbReference type="NCBI Taxonomy" id="27457"/>
    <lineage>
        <taxon>Eukaryota</taxon>
        <taxon>Metazoa</taxon>
        <taxon>Ecdysozoa</taxon>
        <taxon>Arthropoda</taxon>
        <taxon>Hexapoda</taxon>
        <taxon>Insecta</taxon>
        <taxon>Pterygota</taxon>
        <taxon>Neoptera</taxon>
        <taxon>Endopterygota</taxon>
        <taxon>Diptera</taxon>
        <taxon>Brachycera</taxon>
        <taxon>Muscomorpha</taxon>
        <taxon>Tephritoidea</taxon>
        <taxon>Tephritidae</taxon>
        <taxon>Bactrocera</taxon>
        <taxon>Bactrocera</taxon>
    </lineage>
</organism>
<evidence type="ECO:0000313" key="6">
    <source>
        <dbReference type="RefSeq" id="XP_049306770.1"/>
    </source>
</evidence>
<dbReference type="InterPro" id="IPR020845">
    <property type="entry name" value="AMP-binding_CS"/>
</dbReference>
<evidence type="ECO:0000313" key="5">
    <source>
        <dbReference type="Proteomes" id="UP001652620"/>
    </source>
</evidence>
<dbReference type="CDD" id="cd05911">
    <property type="entry name" value="Firefly_Luc_like"/>
    <property type="match status" value="1"/>
</dbReference>
<dbReference type="Gene3D" id="3.30.300.30">
    <property type="match status" value="1"/>
</dbReference>
<evidence type="ECO:0000256" key="1">
    <source>
        <dbReference type="ARBA" id="ARBA00004275"/>
    </source>
</evidence>
<dbReference type="Pfam" id="PF13193">
    <property type="entry name" value="AMP-binding_C"/>
    <property type="match status" value="1"/>
</dbReference>
<evidence type="ECO:0000259" key="3">
    <source>
        <dbReference type="Pfam" id="PF00501"/>
    </source>
</evidence>
<dbReference type="Pfam" id="PF00501">
    <property type="entry name" value="AMP-binding"/>
    <property type="match status" value="1"/>
</dbReference>
<dbReference type="InterPro" id="IPR000873">
    <property type="entry name" value="AMP-dep_synth/lig_dom"/>
</dbReference>
<dbReference type="InterPro" id="IPR042099">
    <property type="entry name" value="ANL_N_sf"/>
</dbReference>
<dbReference type="RefSeq" id="XP_049306770.1">
    <property type="nucleotide sequence ID" value="XM_049450813.1"/>
</dbReference>
<protein>
    <submittedName>
        <fullName evidence="6">Uncharacterized protein LOC125777019</fullName>
    </submittedName>
</protein>
<feature type="domain" description="AMP-dependent synthetase/ligase" evidence="3">
    <location>
        <begin position="36"/>
        <end position="389"/>
    </location>
</feature>
<dbReference type="PROSITE" id="PS00455">
    <property type="entry name" value="AMP_BINDING"/>
    <property type="match status" value="1"/>
</dbReference>
<dbReference type="Proteomes" id="UP001652620">
    <property type="component" value="Chromosome 3"/>
</dbReference>
<evidence type="ECO:0000256" key="2">
    <source>
        <dbReference type="ARBA" id="ARBA00023140"/>
    </source>
</evidence>
<keyword evidence="5" id="KW-1185">Reference proteome</keyword>
<dbReference type="PANTHER" id="PTHR24096:SF353">
    <property type="entry name" value="GH16244P-RELATED"/>
    <property type="match status" value="1"/>
</dbReference>
<reference evidence="6" key="1">
    <citation type="submission" date="2025-08" db="UniProtKB">
        <authorList>
            <consortium name="RefSeq"/>
        </authorList>
    </citation>
    <scope>IDENTIFICATION</scope>
    <source>
        <tissue evidence="6">Adult</tissue>
    </source>
</reference>
<dbReference type="InterPro" id="IPR045851">
    <property type="entry name" value="AMP-bd_C_sf"/>
</dbReference>
<dbReference type="SUPFAM" id="SSF56801">
    <property type="entry name" value="Acetyl-CoA synthetase-like"/>
    <property type="match status" value="1"/>
</dbReference>
<gene>
    <name evidence="6" type="primary">LOC125777019</name>
</gene>
<name>A0ABM3JC08_BACDO</name>
<dbReference type="Gene3D" id="3.40.50.12780">
    <property type="entry name" value="N-terminal domain of ligase-like"/>
    <property type="match status" value="1"/>
</dbReference>
<sequence length="530" mass="59201">MESSECSYDNKERVWSGPNSPLFHDSNCSVGHIIYRNLKNYPNKICQVSDIDGREVTNRELLTWSTRLALHFKKMGLRHDDVIGIVAKNSTYTSSVAVGCFMNCTPFHAVNSGLDKDTIRHVFQITKPKIIFCDGEYYEKLHEATSSLNPLFYTFTDHIEGVGTVEDLLSPMPNEDLYKPEPFMLGGEQTVAILCSSGTTGVPKCVCVSKHILNIDPLCVTSEDVIFSNSSLDWISGVFFTLLSATKSCKRLITNKPYSPEYMITLVKKYKITYALAAPRHVSALVACSAATIDNLRSIRSFLVGGGCISQSTLEKLRSLLENGKVIFAYAMTESGFLSLNSDDKYPTSVGKLVSGVKARIVDEEGNNLPPNKVGELLVNTGHAWSGYYGNPIETKRFQDSDGWLHTGDLSYFDDKNMLYIVDRKKDIIKYDGMQYWPAEIEQVINELPEVEDVCVVGVHDERHGDAAGAIVVLRQGAELTIEQVKDHVRKRLPLDHKQLHAGVIFINRLPQNANGKTLKREARVLFEVK</sequence>
<dbReference type="GeneID" id="125777019"/>
<evidence type="ECO:0000259" key="4">
    <source>
        <dbReference type="Pfam" id="PF13193"/>
    </source>
</evidence>